<reference evidence="10 11" key="1">
    <citation type="submission" date="2019-11" db="EMBL/GenBank/DDBJ databases">
        <authorList>
            <person name="Brisse S."/>
        </authorList>
    </citation>
    <scope>NUCLEOTIDE SEQUENCE [LARGE SCALE GENOMIC DNA]</scope>
    <source>
        <strain evidence="10">FRC0190</strain>
    </source>
</reference>
<evidence type="ECO:0000313" key="10">
    <source>
        <dbReference type="EMBL" id="VZH84363.1"/>
    </source>
</evidence>
<gene>
    <name evidence="7 10" type="primary">mshA</name>
    <name evidence="10" type="ORF">FRC0190_00386</name>
</gene>
<keyword evidence="3 7" id="KW-0808">Transferase</keyword>
<dbReference type="Pfam" id="PF13579">
    <property type="entry name" value="Glyco_trans_4_4"/>
    <property type="match status" value="1"/>
</dbReference>
<name>A0A6I8M9V1_9CORY</name>
<dbReference type="PANTHER" id="PTHR45947">
    <property type="entry name" value="SULFOQUINOVOSYL TRANSFERASE SQD2"/>
    <property type="match status" value="1"/>
</dbReference>
<feature type="binding site" evidence="7">
    <location>
        <position position="319"/>
    </location>
    <ligand>
        <name>UDP-N-acetyl-alpha-D-glucosamine</name>
        <dbReference type="ChEBI" id="CHEBI:57705"/>
    </ligand>
</feature>
<evidence type="ECO:0000259" key="9">
    <source>
        <dbReference type="Pfam" id="PF13579"/>
    </source>
</evidence>
<feature type="binding site" evidence="7">
    <location>
        <position position="306"/>
    </location>
    <ligand>
        <name>Mg(2+)</name>
        <dbReference type="ChEBI" id="CHEBI:18420"/>
    </ligand>
</feature>
<dbReference type="GO" id="GO:0010125">
    <property type="term" value="P:mycothiol biosynthetic process"/>
    <property type="evidence" value="ECO:0007669"/>
    <property type="project" value="UniProtKB-UniRule"/>
</dbReference>
<evidence type="ECO:0000256" key="4">
    <source>
        <dbReference type="ARBA" id="ARBA00022723"/>
    </source>
</evidence>
<dbReference type="GO" id="GO:0008375">
    <property type="term" value="F:acetylglucosaminyltransferase activity"/>
    <property type="evidence" value="ECO:0007669"/>
    <property type="project" value="UniProtKB-UniRule"/>
</dbReference>
<dbReference type="InterPro" id="IPR028098">
    <property type="entry name" value="Glyco_trans_4-like_N"/>
</dbReference>
<comment type="catalytic activity">
    <reaction evidence="6 7">
        <text>1D-myo-inositol 3-phosphate + UDP-N-acetyl-alpha-D-glucosamine = 1D-myo-inositol 2-acetamido-2-deoxy-alpha-D-glucopyranoside 3-phosphate + UDP + H(+)</text>
        <dbReference type="Rhea" id="RHEA:26188"/>
        <dbReference type="ChEBI" id="CHEBI:15378"/>
        <dbReference type="ChEBI" id="CHEBI:57705"/>
        <dbReference type="ChEBI" id="CHEBI:58223"/>
        <dbReference type="ChEBI" id="CHEBI:58401"/>
        <dbReference type="ChEBI" id="CHEBI:58892"/>
        <dbReference type="EC" id="2.4.1.250"/>
    </reaction>
</comment>
<evidence type="ECO:0000256" key="7">
    <source>
        <dbReference type="HAMAP-Rule" id="MF_01695"/>
    </source>
</evidence>
<organism evidence="10 11">
    <name type="scientific">Corynebacterium rouxii</name>
    <dbReference type="NCBI Taxonomy" id="2719119"/>
    <lineage>
        <taxon>Bacteria</taxon>
        <taxon>Bacillati</taxon>
        <taxon>Actinomycetota</taxon>
        <taxon>Actinomycetes</taxon>
        <taxon>Mycobacteriales</taxon>
        <taxon>Corynebacteriaceae</taxon>
        <taxon>Corynebacterium</taxon>
    </lineage>
</organism>
<feature type="binding site" evidence="7">
    <location>
        <position position="113"/>
    </location>
    <ligand>
        <name>1D-myo-inositol 3-phosphate</name>
        <dbReference type="ChEBI" id="CHEBI:58401"/>
    </ligand>
</feature>
<keyword evidence="2 7" id="KW-0328">Glycosyltransferase</keyword>
<evidence type="ECO:0000256" key="3">
    <source>
        <dbReference type="ARBA" id="ARBA00022679"/>
    </source>
</evidence>
<feature type="binding site" evidence="7">
    <location>
        <position position="309"/>
    </location>
    <ligand>
        <name>Mg(2+)</name>
        <dbReference type="ChEBI" id="CHEBI:18420"/>
    </ligand>
</feature>
<dbReference type="KEGG" id="crf:FRC0190_00386"/>
<dbReference type="SUPFAM" id="SSF53756">
    <property type="entry name" value="UDP-Glycosyltransferase/glycogen phosphorylase"/>
    <property type="match status" value="1"/>
</dbReference>
<evidence type="ECO:0000256" key="5">
    <source>
        <dbReference type="ARBA" id="ARBA00022842"/>
    </source>
</evidence>
<feature type="binding site" evidence="7">
    <location>
        <position position="333"/>
    </location>
    <ligand>
        <name>Mg(2+)</name>
        <dbReference type="ChEBI" id="CHEBI:18420"/>
    </ligand>
</feature>
<feature type="binding site" evidence="7">
    <location>
        <position position="137"/>
    </location>
    <ligand>
        <name>1D-myo-inositol 3-phosphate</name>
        <dbReference type="ChEBI" id="CHEBI:58401"/>
    </ligand>
</feature>
<protein>
    <recommendedName>
        <fullName evidence="7">D-inositol-3-phosphate glycosyltransferase</fullName>
        <ecNumber evidence="7">2.4.1.250</ecNumber>
    </recommendedName>
    <alternativeName>
        <fullName evidence="7">N-acetylglucosamine-inositol-phosphate N-acetylglucosaminyltransferase</fullName>
        <shortName evidence="7">GlcNAc-Ins-P N-acetylglucosaminyltransferase</shortName>
    </alternativeName>
</protein>
<dbReference type="InterPro" id="IPR017814">
    <property type="entry name" value="Mycothiol_biosynthesis_MshA"/>
</dbReference>
<proteinExistence type="inferred from homology"/>
<dbReference type="GO" id="GO:1903509">
    <property type="term" value="P:liposaccharide metabolic process"/>
    <property type="evidence" value="ECO:0007669"/>
    <property type="project" value="UniProtKB-ARBA"/>
</dbReference>
<dbReference type="InterPro" id="IPR001296">
    <property type="entry name" value="Glyco_trans_1"/>
</dbReference>
<evidence type="ECO:0000259" key="8">
    <source>
        <dbReference type="Pfam" id="PF00534"/>
    </source>
</evidence>
<feature type="binding site" evidence="7">
    <location>
        <position position="81"/>
    </location>
    <ligand>
        <name>1D-myo-inositol 3-phosphate</name>
        <dbReference type="ChEBI" id="CHEBI:58401"/>
    </ligand>
</feature>
<dbReference type="GO" id="GO:0000287">
    <property type="term" value="F:magnesium ion binding"/>
    <property type="evidence" value="ECO:0007669"/>
    <property type="project" value="UniProtKB-UniRule"/>
</dbReference>
<dbReference type="PANTHER" id="PTHR45947:SF3">
    <property type="entry name" value="SULFOQUINOVOSYL TRANSFERASE SQD2"/>
    <property type="match status" value="1"/>
</dbReference>
<comment type="similarity">
    <text evidence="1 7">Belongs to the glycosyltransferase group 1 family. MshA subfamily.</text>
</comment>
<feature type="binding site" evidence="7">
    <location>
        <position position="12"/>
    </location>
    <ligand>
        <name>1D-myo-inositol 3-phosphate</name>
        <dbReference type="ChEBI" id="CHEBI:58401"/>
    </ligand>
</feature>
<feature type="domain" description="Glycosyltransferase subfamily 4-like N-terminal" evidence="9">
    <location>
        <begin position="25"/>
        <end position="199"/>
    </location>
</feature>
<feature type="binding site" evidence="7">
    <location>
        <begin position="23"/>
        <end position="28"/>
    </location>
    <ligand>
        <name>1D-myo-inositol 3-phosphate</name>
        <dbReference type="ChEBI" id="CHEBI:58401"/>
    </ligand>
</feature>
<sequence>MMTMRIAMISMHTSPLQQPGSGDAGGMNVYIISIARELARRGVDVDIYTRATRPSQGDIVEVESGLRVINIVAGPYEGLSKEELPTQLAAFAGGVVQFAKCHHMRYDVIHSHYWLSGQVGWLLRDLWNIPLVHTAHTLAAVKNAHRSAGDTEESEARRICEQQLVDNADILVVNTPEETNDLVRHYDANPDSVAVIAPGANVELFTPGTQRNTEQSRRFLGIPLHTKVVAFVGRLQKFKGPEVLLRAVAEMLERDPDRDMRVIMCGGPSGAAATVEYYIELTRSLGIAHRVRFLDPRPPEELVSVYQAADVVAVPSYNESFGLVAMEAQASGTPVVAARVGGLPIAVVDGETGVLVDGHNPITWADALEQLLDDDPTRQQMGVAAVEHAANFTWAAAAEKLESVYGDAAMLDVAQCHDRYATGSDRA</sequence>
<dbReference type="Pfam" id="PF00534">
    <property type="entry name" value="Glycos_transf_1"/>
    <property type="match status" value="1"/>
</dbReference>
<evidence type="ECO:0000313" key="11">
    <source>
        <dbReference type="Proteomes" id="UP000423525"/>
    </source>
</evidence>
<feature type="domain" description="Glycosyl transferase family 1" evidence="8">
    <location>
        <begin position="213"/>
        <end position="385"/>
    </location>
</feature>
<feature type="binding site" evidence="7">
    <location>
        <position position="26"/>
    </location>
    <ligand>
        <name>UDP-N-acetyl-alpha-D-glucosamine</name>
        <dbReference type="ChEBI" id="CHEBI:57705"/>
    </ligand>
</feature>
<dbReference type="EMBL" id="LR738855">
    <property type="protein sequence ID" value="VZH84363.1"/>
    <property type="molecule type" value="Genomic_DNA"/>
</dbReference>
<dbReference type="Proteomes" id="UP000423525">
    <property type="component" value="Chromosome"/>
</dbReference>
<dbReference type="NCBIfam" id="TIGR03449">
    <property type="entry name" value="mycothiol_MshA"/>
    <property type="match status" value="1"/>
</dbReference>
<dbReference type="InterPro" id="IPR050194">
    <property type="entry name" value="Glycosyltransferase_grp1"/>
</dbReference>
<dbReference type="Gene3D" id="3.40.50.2000">
    <property type="entry name" value="Glycogen Phosphorylase B"/>
    <property type="match status" value="2"/>
</dbReference>
<feature type="binding site" evidence="7">
    <location>
        <position position="307"/>
    </location>
    <ligand>
        <name>Mg(2+)</name>
        <dbReference type="ChEBI" id="CHEBI:18420"/>
    </ligand>
</feature>
<dbReference type="AlphaFoldDB" id="A0A6I8M9V1"/>
<dbReference type="HAMAP" id="MF_01695">
    <property type="entry name" value="MshA"/>
    <property type="match status" value="1"/>
</dbReference>
<feature type="binding site" evidence="7">
    <location>
        <position position="297"/>
    </location>
    <ligand>
        <name>UDP-N-acetyl-alpha-D-glucosamine</name>
        <dbReference type="ChEBI" id="CHEBI:57705"/>
    </ligand>
</feature>
<keyword evidence="5 7" id="KW-0460">Magnesium</keyword>
<feature type="binding site" evidence="7">
    <location>
        <position position="327"/>
    </location>
    <ligand>
        <name>UDP-N-acetyl-alpha-D-glucosamine</name>
        <dbReference type="ChEBI" id="CHEBI:57705"/>
    </ligand>
</feature>
<accession>A0A6I8M9V1</accession>
<dbReference type="CDD" id="cd03800">
    <property type="entry name" value="GT4_sucrose_synthase"/>
    <property type="match status" value="1"/>
</dbReference>
<feature type="binding site" evidence="7">
    <location>
        <position position="234"/>
    </location>
    <ligand>
        <name>UDP-N-acetyl-alpha-D-glucosamine</name>
        <dbReference type="ChEBI" id="CHEBI:57705"/>
    </ligand>
</feature>
<feature type="binding site" evidence="7">
    <location>
        <begin position="18"/>
        <end position="19"/>
    </location>
    <ligand>
        <name>UDP-N-acetyl-alpha-D-glucosamine</name>
        <dbReference type="ChEBI" id="CHEBI:57705"/>
    </ligand>
</feature>
<evidence type="ECO:0000256" key="6">
    <source>
        <dbReference type="ARBA" id="ARBA00048131"/>
    </source>
</evidence>
<comment type="subunit">
    <text evidence="7">Homodimer.</text>
</comment>
<keyword evidence="4 7" id="KW-0479">Metal-binding</keyword>
<dbReference type="GO" id="GO:0102710">
    <property type="term" value="F:D-inositol-3-phosphate glycosyltransferase activity"/>
    <property type="evidence" value="ECO:0007669"/>
    <property type="project" value="UniProtKB-EC"/>
</dbReference>
<feature type="binding site" evidence="7">
    <location>
        <position position="157"/>
    </location>
    <ligand>
        <name>1D-myo-inositol 3-phosphate</name>
        <dbReference type="ChEBI" id="CHEBI:58401"/>
    </ligand>
</feature>
<feature type="binding site" evidence="7">
    <location>
        <position position="239"/>
    </location>
    <ligand>
        <name>UDP-N-acetyl-alpha-D-glucosamine</name>
        <dbReference type="ChEBI" id="CHEBI:57705"/>
    </ligand>
</feature>
<evidence type="ECO:0000256" key="2">
    <source>
        <dbReference type="ARBA" id="ARBA00022676"/>
    </source>
</evidence>
<evidence type="ECO:0000256" key="1">
    <source>
        <dbReference type="ARBA" id="ARBA00008449"/>
    </source>
</evidence>
<dbReference type="EC" id="2.4.1.250" evidence="7"/>
<comment type="function">
    <text evidence="7">Catalyzes the transfer of a N-acetyl-glucosamine moiety to 1D-myo-inositol 3-phosphate to produce 1D-myo-inositol 2-acetamido-2-deoxy-glucopyranoside 3-phosphate in the mycothiol biosynthesis pathway.</text>
</comment>